<evidence type="ECO:0000256" key="7">
    <source>
        <dbReference type="ARBA" id="ARBA00039058"/>
    </source>
</evidence>
<keyword evidence="3 11" id="KW-0808">Transferase</keyword>
<accession>A0A1R3X3Q9</accession>
<dbReference type="AlphaFoldDB" id="A0A1R3X3Q9"/>
<comment type="catalytic activity">
    <reaction evidence="10">
        <text>a (3R)-hydroxyacyl-[ACP] + L-ornithine = a lyso-ornithine lipid + holo-[ACP] + H(+)</text>
        <dbReference type="Rhea" id="RHEA:20633"/>
        <dbReference type="Rhea" id="RHEA-COMP:9685"/>
        <dbReference type="Rhea" id="RHEA-COMP:9945"/>
        <dbReference type="ChEBI" id="CHEBI:15378"/>
        <dbReference type="ChEBI" id="CHEBI:46911"/>
        <dbReference type="ChEBI" id="CHEBI:64479"/>
        <dbReference type="ChEBI" id="CHEBI:78827"/>
        <dbReference type="ChEBI" id="CHEBI:138482"/>
        <dbReference type="EC" id="2.3.2.30"/>
    </reaction>
    <physiologicalReaction direction="left-to-right" evidence="10">
        <dbReference type="Rhea" id="RHEA:20634"/>
    </physiologicalReaction>
</comment>
<dbReference type="SUPFAM" id="SSF55729">
    <property type="entry name" value="Acyl-CoA N-acyltransferases (Nat)"/>
    <property type="match status" value="1"/>
</dbReference>
<dbReference type="InterPro" id="IPR016181">
    <property type="entry name" value="Acyl_CoA_acyltransferase"/>
</dbReference>
<name>A0A1R3X3Q9_9RHOB</name>
<dbReference type="Proteomes" id="UP000192455">
    <property type="component" value="Unassembled WGS sequence"/>
</dbReference>
<protein>
    <recommendedName>
        <fullName evidence="8">L-ornithine N(alpha)-acyltransferase</fullName>
        <ecNumber evidence="7">2.3.2.30</ecNumber>
    </recommendedName>
</protein>
<keyword evidence="2" id="KW-0444">Lipid biosynthesis</keyword>
<evidence type="ECO:0000256" key="2">
    <source>
        <dbReference type="ARBA" id="ARBA00022516"/>
    </source>
</evidence>
<dbReference type="PANTHER" id="PTHR37323:SF1">
    <property type="entry name" value="L-ORNITHINE N(ALPHA)-ACYLTRANSFERASE"/>
    <property type="match status" value="1"/>
</dbReference>
<organism evidence="11 12">
    <name type="scientific">Pontibaca methylaminivorans</name>
    <dbReference type="NCBI Taxonomy" id="515897"/>
    <lineage>
        <taxon>Bacteria</taxon>
        <taxon>Pseudomonadati</taxon>
        <taxon>Pseudomonadota</taxon>
        <taxon>Alphaproteobacteria</taxon>
        <taxon>Rhodobacterales</taxon>
        <taxon>Roseobacteraceae</taxon>
        <taxon>Pontibaca</taxon>
    </lineage>
</organism>
<evidence type="ECO:0000256" key="10">
    <source>
        <dbReference type="ARBA" id="ARBA00047785"/>
    </source>
</evidence>
<comment type="pathway">
    <text evidence="1">Lipid metabolism.</text>
</comment>
<evidence type="ECO:0000313" key="12">
    <source>
        <dbReference type="Proteomes" id="UP000192455"/>
    </source>
</evidence>
<comment type="similarity">
    <text evidence="6">Belongs to the acetyltransferase family. OlsB subfamily.</text>
</comment>
<dbReference type="InterPro" id="IPR052351">
    <property type="entry name" value="Ornithine_N-alpha-AT"/>
</dbReference>
<dbReference type="RefSeq" id="WP_076649941.1">
    <property type="nucleotide sequence ID" value="NZ_FTPS01000001.1"/>
</dbReference>
<dbReference type="PANTHER" id="PTHR37323">
    <property type="entry name" value="GCN5-RELATED N-ACETYLTRANSFERASE"/>
    <property type="match status" value="1"/>
</dbReference>
<evidence type="ECO:0000256" key="1">
    <source>
        <dbReference type="ARBA" id="ARBA00005189"/>
    </source>
</evidence>
<evidence type="ECO:0000256" key="3">
    <source>
        <dbReference type="ARBA" id="ARBA00022679"/>
    </source>
</evidence>
<dbReference type="Gene3D" id="3.40.630.30">
    <property type="match status" value="1"/>
</dbReference>
<gene>
    <name evidence="11" type="ORF">SAMN05421849_2276</name>
</gene>
<dbReference type="EC" id="2.3.2.30" evidence="7"/>
<evidence type="ECO:0000256" key="4">
    <source>
        <dbReference type="ARBA" id="ARBA00023098"/>
    </source>
</evidence>
<evidence type="ECO:0000256" key="5">
    <source>
        <dbReference type="ARBA" id="ARBA00023315"/>
    </source>
</evidence>
<proteinExistence type="inferred from homology"/>
<evidence type="ECO:0000313" key="11">
    <source>
        <dbReference type="EMBL" id="SIT85215.1"/>
    </source>
</evidence>
<dbReference type="GO" id="GO:0043810">
    <property type="term" value="F:ornithine-acyl [acyl carrier protein] N-acyltransferase activity"/>
    <property type="evidence" value="ECO:0007669"/>
    <property type="project" value="UniProtKB-EC"/>
</dbReference>
<evidence type="ECO:0000256" key="8">
    <source>
        <dbReference type="ARBA" id="ARBA00039866"/>
    </source>
</evidence>
<sequence length="252" mass="27111">MLERIRHRAVLAQGEEAIASAEALRLLAFHGRGGRDRHDPASTHLLIFDLRDDLLVGCLRLRCHDDGAALLQGYSAGQYDLAALAGLDLPMIEVGRLCIHPERRDPDILRLAWGMLARLVDRQRARFLVGCSSFAGTDPGPYRAAFARLAAHHQAPPDLRPARKAPAVLPLAEAGGGAEPAQALSQMPAALRSYLAMGGWVSDHAVIDHEMNTLHVFTAVEVAAIAPARQRQMRALAARLSDAAIDGAPATD</sequence>
<dbReference type="EMBL" id="FTPS01000001">
    <property type="protein sequence ID" value="SIT85215.1"/>
    <property type="molecule type" value="Genomic_DNA"/>
</dbReference>
<keyword evidence="5 11" id="KW-0012">Acyltransferase</keyword>
<keyword evidence="12" id="KW-1185">Reference proteome</keyword>
<dbReference type="Pfam" id="PF13444">
    <property type="entry name" value="Acetyltransf_5"/>
    <property type="match status" value="1"/>
</dbReference>
<dbReference type="STRING" id="515897.SAMN05421849_2276"/>
<evidence type="ECO:0000256" key="6">
    <source>
        <dbReference type="ARBA" id="ARBA00038095"/>
    </source>
</evidence>
<comment type="function">
    <text evidence="9">Catalyzes the first step in the biosynthesis of ornithine lipids, which are phosphorus-free membrane lipids. Catalyzes the 3-hydroxyacyl-acyl carrier protein-dependent acylation of ornithine to form lyso-ornithine lipid (LOL).</text>
</comment>
<dbReference type="GO" id="GO:0006629">
    <property type="term" value="P:lipid metabolic process"/>
    <property type="evidence" value="ECO:0007669"/>
    <property type="project" value="UniProtKB-KW"/>
</dbReference>
<dbReference type="OrthoDB" id="9787072at2"/>
<keyword evidence="4" id="KW-0443">Lipid metabolism</keyword>
<reference evidence="11 12" key="1">
    <citation type="submission" date="2017-01" db="EMBL/GenBank/DDBJ databases">
        <authorList>
            <person name="Mah S.A."/>
            <person name="Swanson W.J."/>
            <person name="Moy G.W."/>
            <person name="Vacquier V.D."/>
        </authorList>
    </citation>
    <scope>NUCLEOTIDE SEQUENCE [LARGE SCALE GENOMIC DNA]</scope>
    <source>
        <strain evidence="11 12">DSM 21219</strain>
    </source>
</reference>
<evidence type="ECO:0000256" key="9">
    <source>
        <dbReference type="ARBA" id="ARBA00045724"/>
    </source>
</evidence>